<feature type="transmembrane region" description="Helical" evidence="6">
    <location>
        <begin position="251"/>
        <end position="273"/>
    </location>
</feature>
<keyword evidence="9" id="KW-1185">Reference proteome</keyword>
<dbReference type="InterPro" id="IPR003838">
    <property type="entry name" value="ABC3_permease_C"/>
</dbReference>
<name>A0A1Q9LJ49_9PSEU</name>
<evidence type="ECO:0000256" key="1">
    <source>
        <dbReference type="ARBA" id="ARBA00004651"/>
    </source>
</evidence>
<protein>
    <recommendedName>
        <fullName evidence="7">ABC3 transporter permease C-terminal domain-containing protein</fullName>
    </recommendedName>
</protein>
<feature type="transmembrane region" description="Helical" evidence="6">
    <location>
        <begin position="791"/>
        <end position="817"/>
    </location>
</feature>
<feature type="transmembrane region" description="Helical" evidence="6">
    <location>
        <begin position="293"/>
        <end position="314"/>
    </location>
</feature>
<dbReference type="Pfam" id="PF02687">
    <property type="entry name" value="FtsX"/>
    <property type="match status" value="2"/>
</dbReference>
<feature type="domain" description="ABC3 transporter permease C-terminal" evidence="7">
    <location>
        <begin position="252"/>
        <end position="371"/>
    </location>
</feature>
<evidence type="ECO:0000256" key="2">
    <source>
        <dbReference type="ARBA" id="ARBA00022475"/>
    </source>
</evidence>
<evidence type="ECO:0000313" key="8">
    <source>
        <dbReference type="EMBL" id="OLR92030.1"/>
    </source>
</evidence>
<feature type="transmembrane region" description="Helical" evidence="6">
    <location>
        <begin position="472"/>
        <end position="494"/>
    </location>
</feature>
<dbReference type="STRING" id="1193682.BJP25_24260"/>
<feature type="transmembrane region" description="Helical" evidence="6">
    <location>
        <begin position="747"/>
        <end position="779"/>
    </location>
</feature>
<reference evidence="8 9" key="1">
    <citation type="submission" date="2016-10" db="EMBL/GenBank/DDBJ databases">
        <title>The Draft Genome Sequence of Actinokineospora bangkokensis 44EHWT reveals the biosynthetic pathway of antifungal compounds Thailandins with unusual extender unit butylmalonyl-CoA.</title>
        <authorList>
            <person name="Greule A."/>
            <person name="Intra B."/>
            <person name="Flemming S."/>
            <person name="Rommel M.G."/>
            <person name="Panbangred W."/>
            <person name="Bechthold A."/>
        </authorList>
    </citation>
    <scope>NUCLEOTIDE SEQUENCE [LARGE SCALE GENOMIC DNA]</scope>
    <source>
        <strain evidence="8 9">44EHW</strain>
    </source>
</reference>
<keyword evidence="4 6" id="KW-1133">Transmembrane helix</keyword>
<keyword evidence="2" id="KW-1003">Cell membrane</keyword>
<dbReference type="PANTHER" id="PTHR30287:SF1">
    <property type="entry name" value="INNER MEMBRANE PROTEIN"/>
    <property type="match status" value="1"/>
</dbReference>
<dbReference type="AlphaFoldDB" id="A0A1Q9LJ49"/>
<sequence>MFWLSARALRTSPGSFAAALITLLFGATVVLACAGLLETGVLRAVPPQRLAQAAVVVSGDQDNPGEAQPLPERVRLPSSAVASLGVLPGVRAAVADRSFPVGLPGGGAVTGHGWASAALAPYALVSGTEPRGEGQVVLDERSARGAGPGDVLRLVVRGEAEEFTVTGIARADGVAETAVFVTDGAAAALSGHPDQVDAVALVSDRDPAELAEAATGVLGGVRAVALTGDDRGLAEFPGAQDSGSRLISMSAVFGGVAILVAVFVVGSILGLLVRGRAREVALLRAVGATPEQVFRMLLGETMVVAVIAAVLALVPGRLLGGWLLDRLAASGVVPPQVVFHQGWIPVVVAVGVTLAAAVGATSIAARSATRTRPTEALAESALPKSWLTPGRLVFALIALAGALGLAVVTAAVMTGGVAASTAGPSAMLWAAGLALLAPGLARVLLGVLGGPVRALTGPAGRLAVLTSRARRVRVAGAITPVMLASGLATALIYIQVSQTAVAEREFTSSFRADAVVTSTAGGLDPEVVREVAALPGVRAASALVTGEGYLVLPDPEDPDDEPDTAAFELRGVTAAAAGQVTAARLTAGSFDDLTGDSVVLPDTLAEEQGLTVGSGVRLRLGDGREVSATVVGIAAATPGFEAGYVPADLALAHSTTGLLPQVLVTGDVGALAGFAAATPGAAVADRDAVLAARTAANATGAWVNYLMVSVIIGYALISLVNTLIVATAERRREFALQRLIGATRGQVLRMVGVEAVLVAVPGLVLGTVVALAALAPFGIALDGSPLPSGPLWIYLVVLAGGAVLTAAATLLPALAVLRTPPLDAAG</sequence>
<comment type="caution">
    <text evidence="8">The sequence shown here is derived from an EMBL/GenBank/DDBJ whole genome shotgun (WGS) entry which is preliminary data.</text>
</comment>
<gene>
    <name evidence="8" type="ORF">BJP25_24260</name>
</gene>
<evidence type="ECO:0000256" key="4">
    <source>
        <dbReference type="ARBA" id="ARBA00022989"/>
    </source>
</evidence>
<feature type="transmembrane region" description="Helical" evidence="6">
    <location>
        <begin position="392"/>
        <end position="414"/>
    </location>
</feature>
<organism evidence="8 9">
    <name type="scientific">Actinokineospora bangkokensis</name>
    <dbReference type="NCBI Taxonomy" id="1193682"/>
    <lineage>
        <taxon>Bacteria</taxon>
        <taxon>Bacillati</taxon>
        <taxon>Actinomycetota</taxon>
        <taxon>Actinomycetes</taxon>
        <taxon>Pseudonocardiales</taxon>
        <taxon>Pseudonocardiaceae</taxon>
        <taxon>Actinokineospora</taxon>
    </lineage>
</organism>
<accession>A0A1Q9LJ49</accession>
<dbReference type="Proteomes" id="UP000186040">
    <property type="component" value="Unassembled WGS sequence"/>
</dbReference>
<dbReference type="PANTHER" id="PTHR30287">
    <property type="entry name" value="MEMBRANE COMPONENT OF PREDICTED ABC SUPERFAMILY METABOLITE UPTAKE TRANSPORTER"/>
    <property type="match status" value="1"/>
</dbReference>
<evidence type="ECO:0000256" key="6">
    <source>
        <dbReference type="SAM" id="Phobius"/>
    </source>
</evidence>
<proteinExistence type="predicted"/>
<evidence type="ECO:0000259" key="7">
    <source>
        <dbReference type="Pfam" id="PF02687"/>
    </source>
</evidence>
<dbReference type="OrthoDB" id="3223244at2"/>
<feature type="transmembrane region" description="Helical" evidence="6">
    <location>
        <begin position="426"/>
        <end position="451"/>
    </location>
</feature>
<dbReference type="InterPro" id="IPR038766">
    <property type="entry name" value="Membrane_comp_ABC_pdt"/>
</dbReference>
<evidence type="ECO:0000256" key="5">
    <source>
        <dbReference type="ARBA" id="ARBA00023136"/>
    </source>
</evidence>
<evidence type="ECO:0000256" key="3">
    <source>
        <dbReference type="ARBA" id="ARBA00022692"/>
    </source>
</evidence>
<feature type="domain" description="ABC3 transporter permease C-terminal" evidence="7">
    <location>
        <begin position="706"/>
        <end position="821"/>
    </location>
</feature>
<comment type="subcellular location">
    <subcellularLocation>
        <location evidence="1">Cell membrane</location>
        <topology evidence="1">Multi-pass membrane protein</topology>
    </subcellularLocation>
</comment>
<feature type="transmembrane region" description="Helical" evidence="6">
    <location>
        <begin position="702"/>
        <end position="726"/>
    </location>
</feature>
<dbReference type="GO" id="GO:0005886">
    <property type="term" value="C:plasma membrane"/>
    <property type="evidence" value="ECO:0007669"/>
    <property type="project" value="UniProtKB-SubCell"/>
</dbReference>
<keyword evidence="5 6" id="KW-0472">Membrane</keyword>
<feature type="transmembrane region" description="Helical" evidence="6">
    <location>
        <begin position="343"/>
        <end position="365"/>
    </location>
</feature>
<evidence type="ECO:0000313" key="9">
    <source>
        <dbReference type="Proteomes" id="UP000186040"/>
    </source>
</evidence>
<dbReference type="EMBL" id="MKQR01000018">
    <property type="protein sequence ID" value="OLR92030.1"/>
    <property type="molecule type" value="Genomic_DNA"/>
</dbReference>
<dbReference type="RefSeq" id="WP_075976439.1">
    <property type="nucleotide sequence ID" value="NZ_MKQR01000018.1"/>
</dbReference>
<keyword evidence="3 6" id="KW-0812">Transmembrane</keyword>
<dbReference type="PROSITE" id="PS51257">
    <property type="entry name" value="PROKAR_LIPOPROTEIN"/>
    <property type="match status" value="1"/>
</dbReference>